<dbReference type="RefSeq" id="WP_020088269.1">
    <property type="nucleotide sequence ID" value="NZ_AZCZ01000010.1"/>
</dbReference>
<evidence type="ECO:0000259" key="1">
    <source>
        <dbReference type="Pfam" id="PF04991"/>
    </source>
</evidence>
<dbReference type="PANTHER" id="PTHR43404">
    <property type="entry name" value="LIPOPOLYSACCHARIDE CHOLINEPHOSPHOTRANSFERASE LICD"/>
    <property type="match status" value="1"/>
</dbReference>
<reference evidence="2 3" key="1">
    <citation type="journal article" date="2015" name="Genome Announc.">
        <title>Expanding the biotechnology potential of lactobacilli through comparative genomics of 213 strains and associated genera.</title>
        <authorList>
            <person name="Sun Z."/>
            <person name="Harris H.M."/>
            <person name="McCann A."/>
            <person name="Guo C."/>
            <person name="Argimon S."/>
            <person name="Zhang W."/>
            <person name="Yang X."/>
            <person name="Jeffery I.B."/>
            <person name="Cooney J.C."/>
            <person name="Kagawa T.F."/>
            <person name="Liu W."/>
            <person name="Song Y."/>
            <person name="Salvetti E."/>
            <person name="Wrobel A."/>
            <person name="Rasinkangas P."/>
            <person name="Parkhill J."/>
            <person name="Rea M.C."/>
            <person name="O'Sullivan O."/>
            <person name="Ritari J."/>
            <person name="Douillard F.P."/>
            <person name="Paul Ross R."/>
            <person name="Yang R."/>
            <person name="Briner A.E."/>
            <person name="Felis G.E."/>
            <person name="de Vos W.M."/>
            <person name="Barrangou R."/>
            <person name="Klaenhammer T.R."/>
            <person name="Caufield P.W."/>
            <person name="Cui Y."/>
            <person name="Zhang H."/>
            <person name="O'Toole P.W."/>
        </authorList>
    </citation>
    <scope>NUCLEOTIDE SEQUENCE [LARGE SCALE GENOMIC DNA]</scope>
    <source>
        <strain evidence="2 3">ATCC 53295</strain>
    </source>
</reference>
<dbReference type="Proteomes" id="UP000051176">
    <property type="component" value="Unassembled WGS sequence"/>
</dbReference>
<dbReference type="EMBL" id="AZCZ01000010">
    <property type="protein sequence ID" value="KRK37533.1"/>
    <property type="molecule type" value="Genomic_DNA"/>
</dbReference>
<dbReference type="Pfam" id="PF04991">
    <property type="entry name" value="LicD"/>
    <property type="match status" value="1"/>
</dbReference>
<dbReference type="STRING" id="357278.IV61_GL001434"/>
<evidence type="ECO:0000313" key="3">
    <source>
        <dbReference type="Proteomes" id="UP000051176"/>
    </source>
</evidence>
<dbReference type="PATRIC" id="fig|1267003.4.peg.171"/>
<proteinExistence type="predicted"/>
<keyword evidence="3" id="KW-1185">Reference proteome</keyword>
<dbReference type="InterPro" id="IPR007074">
    <property type="entry name" value="LicD/FKTN/FKRP_NTP_transf"/>
</dbReference>
<dbReference type="OrthoDB" id="9786100at2"/>
<dbReference type="InterPro" id="IPR052942">
    <property type="entry name" value="LPS_cholinephosphotransferase"/>
</dbReference>
<protein>
    <submittedName>
        <fullName evidence="2">LPS biosynthesis protein</fullName>
    </submittedName>
</protein>
<dbReference type="AlphaFoldDB" id="A0A0R1GTN0"/>
<evidence type="ECO:0000313" key="2">
    <source>
        <dbReference type="EMBL" id="KRK37533.1"/>
    </source>
</evidence>
<dbReference type="eggNOG" id="COG3475">
    <property type="taxonomic scope" value="Bacteria"/>
</dbReference>
<comment type="caution">
    <text evidence="2">The sequence shown here is derived from an EMBL/GenBank/DDBJ whole genome shotgun (WGS) entry which is preliminary data.</text>
</comment>
<name>A0A0R1GTN0_9LACO</name>
<sequence length="273" mass="31344">MTRLIDRIHQVELGNLAQLISLCDQLQLPYFMMGGSLLGTIRHQGFIPWDDDMDVGLLRADYDRLLAAAPALLADTHYFLQTPASDENYGLSYAKLLDRNTYIEEKNNVNAARKGIFIDIFPLDRIPLDTGLQREQLTKFQVLNTRILFQLRYHLVDNPLRKLQSPLSAEQLADVRALKAERQALMTQYQGDEALLQVKNLASQYSYNKEVFTVAEVTDLTAMPFEHLTVQVPKMYASILTRMYGDYMALPPESQRTEKHLEKVIMDNQVFTE</sequence>
<gene>
    <name evidence="2" type="ORF">FD07_GL000171</name>
</gene>
<dbReference type="PANTHER" id="PTHR43404:SF2">
    <property type="entry name" value="LIPOPOLYSACCHARIDE CHOLINEPHOSPHOTRANSFERASE LICD"/>
    <property type="match status" value="1"/>
</dbReference>
<feature type="domain" description="LicD/FKTN/FKRP nucleotidyltransferase" evidence="1">
    <location>
        <begin position="23"/>
        <end position="245"/>
    </location>
</feature>
<dbReference type="GO" id="GO:0009100">
    <property type="term" value="P:glycoprotein metabolic process"/>
    <property type="evidence" value="ECO:0007669"/>
    <property type="project" value="UniProtKB-ARBA"/>
</dbReference>
<accession>A0A0R1GTN0</accession>
<organism evidence="2 3">
    <name type="scientific">Levilactobacillus parabrevis ATCC 53295</name>
    <dbReference type="NCBI Taxonomy" id="1267003"/>
    <lineage>
        <taxon>Bacteria</taxon>
        <taxon>Bacillati</taxon>
        <taxon>Bacillota</taxon>
        <taxon>Bacilli</taxon>
        <taxon>Lactobacillales</taxon>
        <taxon>Lactobacillaceae</taxon>
        <taxon>Levilactobacillus</taxon>
    </lineage>
</organism>